<proteinExistence type="inferred from homology"/>
<keyword evidence="3 9" id="KW-0813">Transport</keyword>
<comment type="similarity">
    <text evidence="2 9">Belongs to the membrane fusion protein (MFP) (TC 8.A.1) family.</text>
</comment>
<evidence type="ECO:0000256" key="8">
    <source>
        <dbReference type="ARBA" id="ARBA00023136"/>
    </source>
</evidence>
<evidence type="ECO:0000256" key="3">
    <source>
        <dbReference type="ARBA" id="ARBA00022448"/>
    </source>
</evidence>
<comment type="caution">
    <text evidence="13">The sequence shown here is derived from an EMBL/GenBank/DDBJ whole genome shotgun (WGS) entry which is preliminary data.</text>
</comment>
<dbReference type="Pfam" id="PF25988">
    <property type="entry name" value="HH_CyaD"/>
    <property type="match status" value="1"/>
</dbReference>
<protein>
    <recommendedName>
        <fullName evidence="9">Membrane fusion protein (MFP) family protein</fullName>
    </recommendedName>
</protein>
<keyword evidence="8" id="KW-0472">Membrane</keyword>
<dbReference type="EMBL" id="JAYFUH010000249">
    <property type="protein sequence ID" value="MEA5668595.1"/>
    <property type="molecule type" value="Genomic_DNA"/>
</dbReference>
<dbReference type="InterPro" id="IPR010129">
    <property type="entry name" value="T1SS_HlyD"/>
</dbReference>
<evidence type="ECO:0000256" key="7">
    <source>
        <dbReference type="ARBA" id="ARBA00022989"/>
    </source>
</evidence>
<sequence>MKPHTALRHRLHVLLQHFRARRHARNQRADLAFLPAVQALQETPIHPAPRCIQWLIMAFALSALAWSMLARLDVVAIAEGRIVSSDQSKLIQSHEVAVVKAIHAHDGQTVRAGDVLIELDASQTTADKDRLSNDRDDAQLDAARARILLEAIDQQHPPADITSLLPQASPEQRSAANAWLQSQYHELRSELAQSEAVITRRSAEIRAAQVSANALAQMLPMTQRITADYAKLAGEGLVSKHHYLGKQQEQLEQERQLAERRSHIVELSASHQEALERHRSTLSRYRRSVHDLLNQNERRTTTLQQELIKAERRDMLTRLTAPVDGTVQQLSVHTAGGVVTAAQPLMVIVPSNQPLEVEARLHNRDVGFVRAGQAVSVKVETFNFTRYGILHGTVLNVSRDAIDDARQGPLYSLRIALHESHVRVGQENVPLAPGMSIRAEVCTDRQRVIDYFLSPFKRHASESLRER</sequence>
<keyword evidence="14" id="KW-1185">Reference proteome</keyword>
<keyword evidence="6" id="KW-0812">Transmembrane</keyword>
<evidence type="ECO:0000256" key="5">
    <source>
        <dbReference type="ARBA" id="ARBA00022519"/>
    </source>
</evidence>
<feature type="coiled-coil region" evidence="10">
    <location>
        <begin position="275"/>
        <end position="313"/>
    </location>
</feature>
<gene>
    <name evidence="13" type="ORF">VA603_13690</name>
</gene>
<evidence type="ECO:0000256" key="9">
    <source>
        <dbReference type="RuleBase" id="RU365093"/>
    </source>
</evidence>
<dbReference type="InterPro" id="IPR059040">
    <property type="entry name" value="HH_CyaD-like"/>
</dbReference>
<evidence type="ECO:0000259" key="11">
    <source>
        <dbReference type="Pfam" id="PF25988"/>
    </source>
</evidence>
<keyword evidence="10" id="KW-0175">Coiled coil</keyword>
<dbReference type="Pfam" id="PF26002">
    <property type="entry name" value="Beta-barrel_AprE"/>
    <property type="match status" value="1"/>
</dbReference>
<comment type="subcellular location">
    <subcellularLocation>
        <location evidence="1 9">Cell inner membrane</location>
        <topology evidence="1 9">Single-pass membrane protein</topology>
    </subcellularLocation>
</comment>
<dbReference type="InterPro" id="IPR050739">
    <property type="entry name" value="MFP"/>
</dbReference>
<dbReference type="PANTHER" id="PTHR30386:SF27">
    <property type="entry name" value="MEMBRANE FUSION PROTEIN (MFP) FAMILY PROTEIN"/>
    <property type="match status" value="1"/>
</dbReference>
<evidence type="ECO:0000313" key="14">
    <source>
        <dbReference type="Proteomes" id="UP001301653"/>
    </source>
</evidence>
<evidence type="ECO:0000256" key="6">
    <source>
        <dbReference type="ARBA" id="ARBA00022692"/>
    </source>
</evidence>
<dbReference type="PANTHER" id="PTHR30386">
    <property type="entry name" value="MEMBRANE FUSION SUBUNIT OF EMRAB-TOLC MULTIDRUG EFFLUX PUMP"/>
    <property type="match status" value="1"/>
</dbReference>
<keyword evidence="5 9" id="KW-0997">Cell inner membrane</keyword>
<evidence type="ECO:0000256" key="1">
    <source>
        <dbReference type="ARBA" id="ARBA00004377"/>
    </source>
</evidence>
<dbReference type="RefSeq" id="WP_323439178.1">
    <property type="nucleotide sequence ID" value="NZ_JAYFUH010000249.1"/>
</dbReference>
<dbReference type="Proteomes" id="UP001301653">
    <property type="component" value="Unassembled WGS sequence"/>
</dbReference>
<organism evidence="13 14">
    <name type="scientific">Stenotrophomonas capsici</name>
    <dbReference type="NCBI Taxonomy" id="3110230"/>
    <lineage>
        <taxon>Bacteria</taxon>
        <taxon>Pseudomonadati</taxon>
        <taxon>Pseudomonadota</taxon>
        <taxon>Gammaproteobacteria</taxon>
        <taxon>Lysobacterales</taxon>
        <taxon>Lysobacteraceae</taxon>
        <taxon>Stenotrophomonas</taxon>
    </lineage>
</organism>
<dbReference type="PRINTS" id="PR01490">
    <property type="entry name" value="RTXTOXIND"/>
</dbReference>
<feature type="domain" description="CyaD-like alpha-helical hairpin" evidence="11">
    <location>
        <begin position="120"/>
        <end position="316"/>
    </location>
</feature>
<keyword evidence="7" id="KW-1133">Transmembrane helix</keyword>
<dbReference type="Gene3D" id="2.40.30.170">
    <property type="match status" value="1"/>
</dbReference>
<feature type="domain" description="AprE-like beta-barrel" evidence="12">
    <location>
        <begin position="355"/>
        <end position="443"/>
    </location>
</feature>
<evidence type="ECO:0000256" key="10">
    <source>
        <dbReference type="SAM" id="Coils"/>
    </source>
</evidence>
<name>A0ABU5V961_9GAMM</name>
<accession>A0ABU5V961</accession>
<evidence type="ECO:0000256" key="4">
    <source>
        <dbReference type="ARBA" id="ARBA00022475"/>
    </source>
</evidence>
<dbReference type="NCBIfam" id="TIGR01843">
    <property type="entry name" value="type_I_hlyD"/>
    <property type="match status" value="1"/>
</dbReference>
<keyword evidence="4 9" id="KW-1003">Cell membrane</keyword>
<reference evidence="13 14" key="1">
    <citation type="submission" date="2023-12" db="EMBL/GenBank/DDBJ databases">
        <title>Stenotrophomonas guangdongensis sp. nov., isolated from wilted pepper plants (Capsicum annuum).</title>
        <authorList>
            <person name="Qiu M."/>
            <person name="Li Y."/>
            <person name="Liu Q."/>
            <person name="Zhang X."/>
            <person name="Huang Y."/>
            <person name="Guo R."/>
            <person name="Hu M."/>
            <person name="Zhou J."/>
            <person name="Zhou X."/>
        </authorList>
    </citation>
    <scope>NUCLEOTIDE SEQUENCE [LARGE SCALE GENOMIC DNA]</scope>
    <source>
        <strain evidence="13 14">MH1</strain>
    </source>
</reference>
<evidence type="ECO:0000313" key="13">
    <source>
        <dbReference type="EMBL" id="MEA5668595.1"/>
    </source>
</evidence>
<evidence type="ECO:0000256" key="2">
    <source>
        <dbReference type="ARBA" id="ARBA00009477"/>
    </source>
</evidence>
<evidence type="ECO:0000259" key="12">
    <source>
        <dbReference type="Pfam" id="PF26002"/>
    </source>
</evidence>
<dbReference type="InterPro" id="IPR058982">
    <property type="entry name" value="Beta-barrel_AprE"/>
</dbReference>